<dbReference type="EMBL" id="VUJX02000005">
    <property type="protein sequence ID" value="KAL0936732.1"/>
    <property type="molecule type" value="Genomic_DNA"/>
</dbReference>
<keyword evidence="1" id="KW-0489">Methyltransferase</keyword>
<keyword evidence="2" id="KW-1185">Reference proteome</keyword>
<dbReference type="Proteomes" id="UP000805649">
    <property type="component" value="Unassembled WGS sequence"/>
</dbReference>
<comment type="caution">
    <text evidence="1">The sequence shown here is derived from an EMBL/GenBank/DDBJ whole genome shotgun (WGS) entry which is preliminary data.</text>
</comment>
<gene>
    <name evidence="1" type="ORF">CTRU02_208947</name>
</gene>
<protein>
    <submittedName>
        <fullName evidence="1">Umta methyltransferase family protein</fullName>
    </submittedName>
</protein>
<organism evidence="1 2">
    <name type="scientific">Colletotrichum truncatum</name>
    <name type="common">Anthracnose fungus</name>
    <name type="synonym">Colletotrichum capsici</name>
    <dbReference type="NCBI Taxonomy" id="5467"/>
    <lineage>
        <taxon>Eukaryota</taxon>
        <taxon>Fungi</taxon>
        <taxon>Dikarya</taxon>
        <taxon>Ascomycota</taxon>
        <taxon>Pezizomycotina</taxon>
        <taxon>Sordariomycetes</taxon>
        <taxon>Hypocreomycetidae</taxon>
        <taxon>Glomerellales</taxon>
        <taxon>Glomerellaceae</taxon>
        <taxon>Colletotrichum</taxon>
        <taxon>Colletotrichum truncatum species complex</taxon>
    </lineage>
</organism>
<keyword evidence="1" id="KW-0808">Transferase</keyword>
<evidence type="ECO:0000313" key="1">
    <source>
        <dbReference type="EMBL" id="KAL0936732.1"/>
    </source>
</evidence>
<sequence>MSLPQSAVTLDSTAQLPIVADTAAPDAQDLIEASDHSEYNSSVTDDRISTYTESIASSIVDYPIENGRRYHAFREGAYPYPNDEAEMDRLDLSHALMKKILGGKLFQAPLEAEKTRRILDIGTGTGIWSIDMGDKFPHAEIIGNDLSAIQPSWVPPNVKFIVDDVESPWVDGDNYDYIMCRCMVSSIKDWPRLFQNVYDHINPGCWAEFQDICIDYYSEDGTLTGDHIVTRWVADLHKAAGILGRDCCSGRGLKGWAEDTGFENIFHRKYKIPVGPWAKDPLHRDIGMHNLVQLLDGLEGFTMRIFCGVLGWSRDDVLVFLAELRKELKSGVYHSMFDFHVVYGQKPGSAPEP</sequence>
<evidence type="ECO:0000313" key="2">
    <source>
        <dbReference type="Proteomes" id="UP000805649"/>
    </source>
</evidence>
<name>A0ACC3YXX2_COLTU</name>
<proteinExistence type="predicted"/>
<reference evidence="1 2" key="1">
    <citation type="journal article" date="2020" name="Phytopathology">
        <title>Genome Sequence Resources of Colletotrichum truncatum, C. plurivorum, C. musicola, and C. sojae: Four Species Pathogenic to Soybean (Glycine max).</title>
        <authorList>
            <person name="Rogerio F."/>
            <person name="Boufleur T.R."/>
            <person name="Ciampi-Guillardi M."/>
            <person name="Sukno S.A."/>
            <person name="Thon M.R."/>
            <person name="Massola Junior N.S."/>
            <person name="Baroncelli R."/>
        </authorList>
    </citation>
    <scope>NUCLEOTIDE SEQUENCE [LARGE SCALE GENOMIC DNA]</scope>
    <source>
        <strain evidence="1 2">CMES1059</strain>
    </source>
</reference>
<accession>A0ACC3YXX2</accession>